<sequence>MDSVDSNYLLIIERSPMKSNVNCLHRDIDKGTDDTMRDDWQINCYFGHVKCDRVIVHLLVVLFGVSTWIGVNGIFIELPLLVGVAPEGWNLPAYIVIVAQSANVGPAIYALLHKSKCQPNESSCILCLLCSQVLAMGLLIFFYDRTIAIGGERHSLILLVSVFFNALVGCFSSVLFMPYLRDFDDVYIVSYFVGEGLSGVLPSVVALIQGVSERAACNIPLTNTTKTTSLNAPDLKFPGQYYFSFLTLVLVLSLVAFIVLRYSPFVQINKSLRNPNFLTQTKVDCKRRDESDFTVNVYRIDNVDSTSAKNENEMANSSPFVKVNSLSLSRKIYLYILIGVCCFFSNGFLPSIQSYSCLPYGHLAYQLSIVCAQFVNPLACFLTVWVMVSDVKIINCLSLVCLIAGCYVTCVALSSPTPPLQKSTVGVGLIVLSWIVLMGVISYLKLVIVSLLKHISSSKALFNVGVVMQTGSAMVSSRSNENTQIRTAREKMDDENASCAHDGEEDAQLSLLHLPVEIFLHICSFLEASTLVHGLSLVCKQFYLILKDDSLWKARINHIWPDASYPLLRPARIDKLFWKLSCVAIEKQTALWKQQDSMEKLIIANAQYTTIDALLLMHDGTTCIAGARDRTLVYWKLPSREKLPSHEIGNSVCIDSAHNGWIWDLTAIDNTIYSCSWDQSVKSWMLINTGLVQQRTYEMSVPGALLCVSSCPERALFATGSYSRTIFVFDSRSGHKPIRQYRPHTGAVIKLAMNAEYILSASEDKTVSVWDQRAGRTMKSITISGEAFPMCMSMQQDWVCVGDSNAKLHVLNPKNDFELVKSYSTEHTKGITGVHLTHGCLITSSTDGTVRISSPTDPPKPIATLLSGFGEIASMDYLNGILAISGIDIASQMPIDRDRKHNKNYLENNYTIPIEIHSEKFCNGVTLVHGLSRVCSKFYLILKDDSLWKARINHIWPDVSYTLLRPARIDKQFWKLSCIEIEKETALWEQQDSMEKLEFGTTILVDVILLRNVNEITYIVGASDDNLVYYKLLSHEEIPSCKGKKYSSQSIFAHNSAIRDLTAINNTIYSCSFDETVKSWELTNTGLLWKSTYNLHREDRLDSSLWCMSSCRETNLFATGSFYGTVHVFDSRSGDRSIATYRPHSVIVTKLAMNAEHILSVSKDNTMSVWDQRAGRTMKSITFPGEGVPMSVSMRRDWVFIGDSRAKLHLVNPNNFEVVESYSTEHTEDITGVRLTHGCLITSSMDRTVRIWSPTDPPKPIATLHTKFGIFSMDYLNDTLAVSGCNKIVVWRPKTYTCKTKHQLL</sequence>
<dbReference type="InterPro" id="IPR036322">
    <property type="entry name" value="WD40_repeat_dom_sf"/>
</dbReference>
<dbReference type="InterPro" id="IPR009357">
    <property type="entry name" value="Riboflavin_transptr"/>
</dbReference>
<evidence type="ECO:0000256" key="8">
    <source>
        <dbReference type="ARBA" id="ARBA00023136"/>
    </source>
</evidence>
<protein>
    <recommendedName>
        <fullName evidence="11">F-box domain-containing protein</fullName>
    </recommendedName>
</protein>
<keyword evidence="9" id="KW-0853">WD repeat</keyword>
<keyword evidence="6 10" id="KW-0812">Transmembrane</keyword>
<feature type="transmembrane region" description="Helical" evidence="10">
    <location>
        <begin position="332"/>
        <end position="352"/>
    </location>
</feature>
<keyword evidence="7 10" id="KW-1133">Transmembrane helix</keyword>
<gene>
    <name evidence="12" type="ORF">DBV15_07452</name>
</gene>
<dbReference type="GO" id="GO:0005886">
    <property type="term" value="C:plasma membrane"/>
    <property type="evidence" value="ECO:0007669"/>
    <property type="project" value="UniProtKB-SubCell"/>
</dbReference>
<dbReference type="InterPro" id="IPR011047">
    <property type="entry name" value="Quinoprotein_ADH-like_sf"/>
</dbReference>
<dbReference type="SMART" id="SM00256">
    <property type="entry name" value="FBOX"/>
    <property type="match status" value="1"/>
</dbReference>
<feature type="domain" description="F-box" evidence="11">
    <location>
        <begin position="508"/>
        <end position="555"/>
    </location>
</feature>
<dbReference type="Gene3D" id="2.130.10.10">
    <property type="entry name" value="YVTN repeat-like/Quinoprotein amine dehydrogenase"/>
    <property type="match status" value="4"/>
</dbReference>
<comment type="subcellular location">
    <subcellularLocation>
        <location evidence="2">Cell membrane</location>
        <topology evidence="2">Multi-pass membrane protein</topology>
    </subcellularLocation>
</comment>
<evidence type="ECO:0000256" key="2">
    <source>
        <dbReference type="ARBA" id="ARBA00004651"/>
    </source>
</evidence>
<evidence type="ECO:0000313" key="12">
    <source>
        <dbReference type="EMBL" id="TGZ49961.1"/>
    </source>
</evidence>
<dbReference type="Pfam" id="PF12937">
    <property type="entry name" value="F-box-like"/>
    <property type="match status" value="1"/>
</dbReference>
<feature type="repeat" description="WD" evidence="9">
    <location>
        <begin position="1223"/>
        <end position="1253"/>
    </location>
</feature>
<comment type="catalytic activity">
    <reaction evidence="1">
        <text>riboflavin(in) = riboflavin(out)</text>
        <dbReference type="Rhea" id="RHEA:35015"/>
        <dbReference type="ChEBI" id="CHEBI:57986"/>
    </reaction>
</comment>
<dbReference type="Pfam" id="PF00400">
    <property type="entry name" value="WD40"/>
    <property type="match status" value="3"/>
</dbReference>
<comment type="caution">
    <text evidence="12">The sequence shown here is derived from an EMBL/GenBank/DDBJ whole genome shotgun (WGS) entry which is preliminary data.</text>
</comment>
<dbReference type="InterPro" id="IPR036047">
    <property type="entry name" value="F-box-like_dom_sf"/>
</dbReference>
<keyword evidence="4" id="KW-0813">Transport</keyword>
<dbReference type="SUPFAM" id="SSF81383">
    <property type="entry name" value="F-box domain"/>
    <property type="match status" value="1"/>
</dbReference>
<dbReference type="PROSITE" id="PS50294">
    <property type="entry name" value="WD_REPEATS_REGION"/>
    <property type="match status" value="1"/>
</dbReference>
<proteinExistence type="inferred from homology"/>
<dbReference type="SUPFAM" id="SSF50978">
    <property type="entry name" value="WD40 repeat-like"/>
    <property type="match status" value="1"/>
</dbReference>
<evidence type="ECO:0000256" key="5">
    <source>
        <dbReference type="ARBA" id="ARBA00022475"/>
    </source>
</evidence>
<dbReference type="GO" id="GO:0032217">
    <property type="term" value="F:riboflavin transmembrane transporter activity"/>
    <property type="evidence" value="ECO:0007669"/>
    <property type="project" value="InterPro"/>
</dbReference>
<evidence type="ECO:0000256" key="4">
    <source>
        <dbReference type="ARBA" id="ARBA00022448"/>
    </source>
</evidence>
<dbReference type="InterPro" id="IPR001810">
    <property type="entry name" value="F-box_dom"/>
</dbReference>
<feature type="transmembrane region" description="Helical" evidence="10">
    <location>
        <begin position="241"/>
        <end position="260"/>
    </location>
</feature>
<evidence type="ECO:0000256" key="7">
    <source>
        <dbReference type="ARBA" id="ARBA00022989"/>
    </source>
</evidence>
<feature type="transmembrane region" description="Helical" evidence="10">
    <location>
        <begin position="426"/>
        <end position="448"/>
    </location>
</feature>
<dbReference type="InterPro" id="IPR001680">
    <property type="entry name" value="WD40_rpt"/>
</dbReference>
<keyword evidence="8 10" id="KW-0472">Membrane</keyword>
<feature type="transmembrane region" description="Helical" evidence="10">
    <location>
        <begin position="460"/>
        <end position="477"/>
    </location>
</feature>
<feature type="transmembrane region" description="Helical" evidence="10">
    <location>
        <begin position="54"/>
        <end position="71"/>
    </location>
</feature>
<evidence type="ECO:0000256" key="9">
    <source>
        <dbReference type="PROSITE-ProRule" id="PRU00221"/>
    </source>
</evidence>
<feature type="transmembrane region" description="Helical" evidence="10">
    <location>
        <begin position="364"/>
        <end position="386"/>
    </location>
</feature>
<dbReference type="PROSITE" id="PS50082">
    <property type="entry name" value="WD_REPEATS_2"/>
    <property type="match status" value="3"/>
</dbReference>
<evidence type="ECO:0000313" key="13">
    <source>
        <dbReference type="Proteomes" id="UP000310200"/>
    </source>
</evidence>
<feature type="transmembrane region" description="Helical" evidence="10">
    <location>
        <begin position="188"/>
        <end position="208"/>
    </location>
</feature>
<feature type="transmembrane region" description="Helical" evidence="10">
    <location>
        <begin position="155"/>
        <end position="176"/>
    </location>
</feature>
<evidence type="ECO:0000256" key="3">
    <source>
        <dbReference type="ARBA" id="ARBA00006366"/>
    </source>
</evidence>
<feature type="transmembrane region" description="Helical" evidence="10">
    <location>
        <begin position="124"/>
        <end position="143"/>
    </location>
</feature>
<organism evidence="12 13">
    <name type="scientific">Temnothorax longispinosus</name>
    <dbReference type="NCBI Taxonomy" id="300112"/>
    <lineage>
        <taxon>Eukaryota</taxon>
        <taxon>Metazoa</taxon>
        <taxon>Ecdysozoa</taxon>
        <taxon>Arthropoda</taxon>
        <taxon>Hexapoda</taxon>
        <taxon>Insecta</taxon>
        <taxon>Pterygota</taxon>
        <taxon>Neoptera</taxon>
        <taxon>Endopterygota</taxon>
        <taxon>Hymenoptera</taxon>
        <taxon>Apocrita</taxon>
        <taxon>Aculeata</taxon>
        <taxon>Formicoidea</taxon>
        <taxon>Formicidae</taxon>
        <taxon>Myrmicinae</taxon>
        <taxon>Temnothorax</taxon>
    </lineage>
</organism>
<dbReference type="Proteomes" id="UP000310200">
    <property type="component" value="Unassembled WGS sequence"/>
</dbReference>
<keyword evidence="13" id="KW-1185">Reference proteome</keyword>
<dbReference type="PROSITE" id="PS50181">
    <property type="entry name" value="FBOX"/>
    <property type="match status" value="1"/>
</dbReference>
<dbReference type="Gene3D" id="1.20.1280.50">
    <property type="match status" value="1"/>
</dbReference>
<feature type="repeat" description="WD" evidence="9">
    <location>
        <begin position="1141"/>
        <end position="1180"/>
    </location>
</feature>
<dbReference type="Pfam" id="PF06237">
    <property type="entry name" value="SLC52_ribofla_tr"/>
    <property type="match status" value="1"/>
</dbReference>
<feature type="repeat" description="WD" evidence="9">
    <location>
        <begin position="741"/>
        <end position="780"/>
    </location>
</feature>
<name>A0A4S2KK25_9HYME</name>
<dbReference type="EMBL" id="QBLH01002061">
    <property type="protein sequence ID" value="TGZ49961.1"/>
    <property type="molecule type" value="Genomic_DNA"/>
</dbReference>
<reference evidence="12 13" key="1">
    <citation type="journal article" date="2019" name="Philos. Trans. R. Soc. Lond., B, Biol. Sci.">
        <title>Ant behaviour and brain gene expression of defending hosts depend on the ecological success of the intruding social parasite.</title>
        <authorList>
            <person name="Kaur R."/>
            <person name="Stoldt M."/>
            <person name="Jongepier E."/>
            <person name="Feldmeyer B."/>
            <person name="Menzel F."/>
            <person name="Bornberg-Bauer E."/>
            <person name="Foitzik S."/>
        </authorList>
    </citation>
    <scope>NUCLEOTIDE SEQUENCE [LARGE SCALE GENOMIC DNA]</scope>
    <source>
        <tissue evidence="12">Whole body</tissue>
    </source>
</reference>
<dbReference type="SUPFAM" id="SSF50998">
    <property type="entry name" value="Quinoprotein alcohol dehydrogenase-like"/>
    <property type="match status" value="1"/>
</dbReference>
<evidence type="ECO:0000256" key="1">
    <source>
        <dbReference type="ARBA" id="ARBA00000215"/>
    </source>
</evidence>
<dbReference type="InterPro" id="IPR015943">
    <property type="entry name" value="WD40/YVTN_repeat-like_dom_sf"/>
</dbReference>
<evidence type="ECO:0000259" key="11">
    <source>
        <dbReference type="PROSITE" id="PS50181"/>
    </source>
</evidence>
<dbReference type="PANTHER" id="PTHR12929:SF10">
    <property type="entry name" value="RIBOFLAVIN TRANSPORTER"/>
    <property type="match status" value="1"/>
</dbReference>
<comment type="similarity">
    <text evidence="3">Belongs to the riboflavin transporter family.</text>
</comment>
<keyword evidence="5" id="KW-1003">Cell membrane</keyword>
<feature type="transmembrane region" description="Helical" evidence="10">
    <location>
        <begin position="393"/>
        <end position="414"/>
    </location>
</feature>
<evidence type="ECO:0000256" key="10">
    <source>
        <dbReference type="SAM" id="Phobius"/>
    </source>
</evidence>
<evidence type="ECO:0000256" key="6">
    <source>
        <dbReference type="ARBA" id="ARBA00022692"/>
    </source>
</evidence>
<dbReference type="SMART" id="SM00320">
    <property type="entry name" value="WD40"/>
    <property type="match status" value="10"/>
</dbReference>
<dbReference type="PANTHER" id="PTHR12929">
    <property type="entry name" value="SOLUTE CARRIER FAMILY 52"/>
    <property type="match status" value="1"/>
</dbReference>
<feature type="transmembrane region" description="Helical" evidence="10">
    <location>
        <begin position="91"/>
        <end position="112"/>
    </location>
</feature>
<accession>A0A4S2KK25</accession>